<evidence type="ECO:0000313" key="2">
    <source>
        <dbReference type="Proteomes" id="UP000320461"/>
    </source>
</evidence>
<organism evidence="1 2">
    <name type="scientific">Cellulomonas gelida</name>
    <dbReference type="NCBI Taxonomy" id="1712"/>
    <lineage>
        <taxon>Bacteria</taxon>
        <taxon>Bacillati</taxon>
        <taxon>Actinomycetota</taxon>
        <taxon>Actinomycetes</taxon>
        <taxon>Micrococcales</taxon>
        <taxon>Cellulomonadaceae</taxon>
        <taxon>Cellulomonas</taxon>
    </lineage>
</organism>
<accession>A0A4Y3KLB5</accession>
<sequence>MGAAADAGRTSPAIVPAVNASVVSAAVAARGIVIDILRSAGGFAGAVAEPKGNGNVAMDPM</sequence>
<dbReference type="Proteomes" id="UP000320461">
    <property type="component" value="Unassembled WGS sequence"/>
</dbReference>
<keyword evidence="2" id="KW-1185">Reference proteome</keyword>
<name>A0A4Y3KLB5_9CELL</name>
<protein>
    <submittedName>
        <fullName evidence="1">Uncharacterized protein</fullName>
    </submittedName>
</protein>
<gene>
    <name evidence="1" type="ORF">CGE01nite_09690</name>
</gene>
<evidence type="ECO:0000313" key="1">
    <source>
        <dbReference type="EMBL" id="GEA83718.1"/>
    </source>
</evidence>
<dbReference type="EMBL" id="BJLQ01000007">
    <property type="protein sequence ID" value="GEA83718.1"/>
    <property type="molecule type" value="Genomic_DNA"/>
</dbReference>
<proteinExistence type="predicted"/>
<dbReference type="AlphaFoldDB" id="A0A4Y3KLB5"/>
<reference evidence="1 2" key="1">
    <citation type="submission" date="2019-06" db="EMBL/GenBank/DDBJ databases">
        <title>Whole genome shotgun sequence of Cellulomonas gelida NBRC 3748.</title>
        <authorList>
            <person name="Hosoyama A."/>
            <person name="Uohara A."/>
            <person name="Ohji S."/>
            <person name="Ichikawa N."/>
        </authorList>
    </citation>
    <scope>NUCLEOTIDE SEQUENCE [LARGE SCALE GENOMIC DNA]</scope>
    <source>
        <strain evidence="1 2">NBRC 3748</strain>
    </source>
</reference>
<comment type="caution">
    <text evidence="1">The sequence shown here is derived from an EMBL/GenBank/DDBJ whole genome shotgun (WGS) entry which is preliminary data.</text>
</comment>